<organism evidence="1 2">
    <name type="scientific">Haematococcus lacustris</name>
    <name type="common">Green alga</name>
    <name type="synonym">Haematococcus pluvialis</name>
    <dbReference type="NCBI Taxonomy" id="44745"/>
    <lineage>
        <taxon>Eukaryota</taxon>
        <taxon>Viridiplantae</taxon>
        <taxon>Chlorophyta</taxon>
        <taxon>core chlorophytes</taxon>
        <taxon>Chlorophyceae</taxon>
        <taxon>CS clade</taxon>
        <taxon>Chlamydomonadales</taxon>
        <taxon>Haematococcaceae</taxon>
        <taxon>Haematococcus</taxon>
    </lineage>
</organism>
<dbReference type="Gene3D" id="1.25.50.20">
    <property type="match status" value="1"/>
</dbReference>
<keyword evidence="2" id="KW-1185">Reference proteome</keyword>
<dbReference type="Proteomes" id="UP000485058">
    <property type="component" value="Unassembled WGS sequence"/>
</dbReference>
<accession>A0A6A0AKI1</accession>
<feature type="non-terminal residue" evidence="1">
    <location>
        <position position="1"/>
    </location>
</feature>
<name>A0A6A0AKI1_HAELA</name>
<dbReference type="EMBL" id="BLLF01008652">
    <property type="protein sequence ID" value="GFH33469.1"/>
    <property type="molecule type" value="Genomic_DNA"/>
</dbReference>
<feature type="non-terminal residue" evidence="1">
    <location>
        <position position="85"/>
    </location>
</feature>
<comment type="caution">
    <text evidence="1">The sequence shown here is derived from an EMBL/GenBank/DDBJ whole genome shotgun (WGS) entry which is preliminary data.</text>
</comment>
<proteinExistence type="predicted"/>
<evidence type="ECO:0000313" key="2">
    <source>
        <dbReference type="Proteomes" id="UP000485058"/>
    </source>
</evidence>
<dbReference type="AlphaFoldDB" id="A0A6A0AKI1"/>
<sequence length="85" mass="8643">AAGLPANAGALAAAIQAIHPDVLDKAICLTAMSASDATYSALLQMYALAASNTVSSRVLSGLTCVLDPAKIQDLLTRTATPFIKL</sequence>
<reference evidence="1 2" key="1">
    <citation type="submission" date="2020-02" db="EMBL/GenBank/DDBJ databases">
        <title>Draft genome sequence of Haematococcus lacustris strain NIES-144.</title>
        <authorList>
            <person name="Morimoto D."/>
            <person name="Nakagawa S."/>
            <person name="Yoshida T."/>
            <person name="Sawayama S."/>
        </authorList>
    </citation>
    <scope>NUCLEOTIDE SEQUENCE [LARGE SCALE GENOMIC DNA]</scope>
    <source>
        <strain evidence="1 2">NIES-144</strain>
    </source>
</reference>
<protein>
    <submittedName>
        <fullName evidence="1">Uncharacterized protein</fullName>
    </submittedName>
</protein>
<evidence type="ECO:0000313" key="1">
    <source>
        <dbReference type="EMBL" id="GFH33469.1"/>
    </source>
</evidence>
<gene>
    <name evidence="1" type="ORF">HaLaN_32848</name>
</gene>